<dbReference type="PANTHER" id="PTHR30589:SF0">
    <property type="entry name" value="PHOSPHATIDYLGLYCEROL--PROLIPOPROTEIN DIACYLGLYCERYL TRANSFERASE"/>
    <property type="match status" value="1"/>
</dbReference>
<feature type="transmembrane region" description="Helical" evidence="7">
    <location>
        <begin position="98"/>
        <end position="120"/>
    </location>
</feature>
<evidence type="ECO:0000256" key="8">
    <source>
        <dbReference type="SAM" id="MobiDB-lite"/>
    </source>
</evidence>
<keyword evidence="3 7" id="KW-0808">Transferase</keyword>
<evidence type="ECO:0000256" key="1">
    <source>
        <dbReference type="ARBA" id="ARBA00007150"/>
    </source>
</evidence>
<evidence type="ECO:0000256" key="5">
    <source>
        <dbReference type="ARBA" id="ARBA00022989"/>
    </source>
</evidence>
<evidence type="ECO:0000313" key="9">
    <source>
        <dbReference type="EMBL" id="GLL02579.1"/>
    </source>
</evidence>
<gene>
    <name evidence="9" type="primary">lgt1</name>
    <name evidence="7" type="synonym">lgt</name>
    <name evidence="9" type="ORF">GCM10017581_043210</name>
</gene>
<reference evidence="9" key="2">
    <citation type="submission" date="2023-01" db="EMBL/GenBank/DDBJ databases">
        <authorList>
            <person name="Sun Q."/>
            <person name="Evtushenko L."/>
        </authorList>
    </citation>
    <scope>NUCLEOTIDE SEQUENCE</scope>
    <source>
        <strain evidence="9">VKM Ac-1321</strain>
    </source>
</reference>
<feature type="transmembrane region" description="Helical" evidence="7">
    <location>
        <begin position="127"/>
        <end position="145"/>
    </location>
</feature>
<dbReference type="EC" id="2.5.1.145" evidence="7"/>
<keyword evidence="6 7" id="KW-0472">Membrane</keyword>
<accession>A0A9W6NMM3</accession>
<comment type="catalytic activity">
    <reaction evidence="7">
        <text>L-cysteinyl-[prolipoprotein] + a 1,2-diacyl-sn-glycero-3-phospho-(1'-sn-glycerol) = an S-1,2-diacyl-sn-glyceryl-L-cysteinyl-[prolipoprotein] + sn-glycerol 1-phosphate + H(+)</text>
        <dbReference type="Rhea" id="RHEA:56712"/>
        <dbReference type="Rhea" id="RHEA-COMP:14679"/>
        <dbReference type="Rhea" id="RHEA-COMP:14680"/>
        <dbReference type="ChEBI" id="CHEBI:15378"/>
        <dbReference type="ChEBI" id="CHEBI:29950"/>
        <dbReference type="ChEBI" id="CHEBI:57685"/>
        <dbReference type="ChEBI" id="CHEBI:64716"/>
        <dbReference type="ChEBI" id="CHEBI:140658"/>
        <dbReference type="EC" id="2.5.1.145"/>
    </reaction>
</comment>
<evidence type="ECO:0000256" key="2">
    <source>
        <dbReference type="ARBA" id="ARBA00022475"/>
    </source>
</evidence>
<comment type="pathway">
    <text evidence="7">Protein modification; lipoprotein biosynthesis (diacylglyceryl transfer).</text>
</comment>
<keyword evidence="2 7" id="KW-1003">Cell membrane</keyword>
<feature type="transmembrane region" description="Helical" evidence="7">
    <location>
        <begin position="56"/>
        <end position="78"/>
    </location>
</feature>
<feature type="transmembrane region" description="Helical" evidence="7">
    <location>
        <begin position="224"/>
        <end position="242"/>
    </location>
</feature>
<feature type="compositionally biased region" description="Acidic residues" evidence="8">
    <location>
        <begin position="335"/>
        <end position="347"/>
    </location>
</feature>
<feature type="transmembrane region" description="Helical" evidence="7">
    <location>
        <begin position="195"/>
        <end position="212"/>
    </location>
</feature>
<feature type="transmembrane region" description="Helical" evidence="7">
    <location>
        <begin position="26"/>
        <end position="44"/>
    </location>
</feature>
<dbReference type="PANTHER" id="PTHR30589">
    <property type="entry name" value="PROLIPOPROTEIN DIACYLGLYCERYL TRANSFERASE"/>
    <property type="match status" value="1"/>
</dbReference>
<protein>
    <recommendedName>
        <fullName evidence="7">Phosphatidylglycerol--prolipoprotein diacylglyceryl transferase</fullName>
        <ecNumber evidence="7">2.5.1.145</ecNumber>
    </recommendedName>
</protein>
<evidence type="ECO:0000256" key="4">
    <source>
        <dbReference type="ARBA" id="ARBA00022692"/>
    </source>
</evidence>
<dbReference type="Pfam" id="PF01790">
    <property type="entry name" value="LGT"/>
    <property type="match status" value="1"/>
</dbReference>
<dbReference type="NCBIfam" id="TIGR00544">
    <property type="entry name" value="lgt"/>
    <property type="match status" value="1"/>
</dbReference>
<feature type="transmembrane region" description="Helical" evidence="7">
    <location>
        <begin position="254"/>
        <end position="271"/>
    </location>
</feature>
<keyword evidence="5 7" id="KW-1133">Transmembrane helix</keyword>
<sequence>MNAVPALLAEIPSPTQGVWDLGPIPLRAYALCIVLGIVAACYIADRRLRARGAPPWVILDVAIWAVPFGIVGARLYHVITSPDAYFGENGSILKAFKIWEGGLGIWGGVAAGALGAYIACRRMNLPFAMAADTLAVALPVAQAIGRWGNWFNNELYGKETTLPWGLKVYNWDTASGRALEAGGQPIVLGIFQPTFLYESLWCLGVAVAVWLLDRKYRFGRGRAFAVYVMLYTIGRFWIEALRIDDAQHFLGLRLNNWTSIIVFAGALIYFLRVRGPQERVTYDEDGKITRVSPDAVPALEAAEEHKALPAADATPDAAEAPDVAEAPEPAAAAAEPEEPGAEEDAAAEEAKEKQG</sequence>
<comment type="similarity">
    <text evidence="1 7">Belongs to the Lgt family.</text>
</comment>
<organism evidence="9 10">
    <name type="scientific">Dactylosporangium matsuzakiense</name>
    <dbReference type="NCBI Taxonomy" id="53360"/>
    <lineage>
        <taxon>Bacteria</taxon>
        <taxon>Bacillati</taxon>
        <taxon>Actinomycetota</taxon>
        <taxon>Actinomycetes</taxon>
        <taxon>Micromonosporales</taxon>
        <taxon>Micromonosporaceae</taxon>
        <taxon>Dactylosporangium</taxon>
    </lineage>
</organism>
<evidence type="ECO:0000256" key="7">
    <source>
        <dbReference type="HAMAP-Rule" id="MF_01147"/>
    </source>
</evidence>
<dbReference type="Proteomes" id="UP001143480">
    <property type="component" value="Unassembled WGS sequence"/>
</dbReference>
<comment type="subcellular location">
    <subcellularLocation>
        <location evidence="7">Cell membrane</location>
        <topology evidence="7">Multi-pass membrane protein</topology>
    </subcellularLocation>
</comment>
<evidence type="ECO:0000313" key="10">
    <source>
        <dbReference type="Proteomes" id="UP001143480"/>
    </source>
</evidence>
<dbReference type="EMBL" id="BSFP01000025">
    <property type="protein sequence ID" value="GLL02579.1"/>
    <property type="molecule type" value="Genomic_DNA"/>
</dbReference>
<comment type="caution">
    <text evidence="9">The sequence shown here is derived from an EMBL/GenBank/DDBJ whole genome shotgun (WGS) entry which is preliminary data.</text>
</comment>
<evidence type="ECO:0000256" key="6">
    <source>
        <dbReference type="ARBA" id="ARBA00023136"/>
    </source>
</evidence>
<dbReference type="RefSeq" id="WP_261960756.1">
    <property type="nucleotide sequence ID" value="NZ_BAAAXA010000001.1"/>
</dbReference>
<comment type="function">
    <text evidence="7">Catalyzes the transfer of the diacylglyceryl group from phosphatidylglycerol to the sulfhydryl group of the N-terminal cysteine of a prolipoprotein, the first step in the formation of mature lipoproteins.</text>
</comment>
<keyword evidence="4 7" id="KW-0812">Transmembrane</keyword>
<dbReference type="PROSITE" id="PS01311">
    <property type="entry name" value="LGT"/>
    <property type="match status" value="1"/>
</dbReference>
<dbReference type="GO" id="GO:0042158">
    <property type="term" value="P:lipoprotein biosynthetic process"/>
    <property type="evidence" value="ECO:0007669"/>
    <property type="project" value="UniProtKB-UniRule"/>
</dbReference>
<feature type="binding site" evidence="7">
    <location>
        <position position="146"/>
    </location>
    <ligand>
        <name>a 1,2-diacyl-sn-glycero-3-phospho-(1'-sn-glycerol)</name>
        <dbReference type="ChEBI" id="CHEBI:64716"/>
    </ligand>
</feature>
<dbReference type="GO" id="GO:0008961">
    <property type="term" value="F:phosphatidylglycerol-prolipoprotein diacylglyceryl transferase activity"/>
    <property type="evidence" value="ECO:0007669"/>
    <property type="project" value="UniProtKB-UniRule"/>
</dbReference>
<dbReference type="GO" id="GO:0005886">
    <property type="term" value="C:plasma membrane"/>
    <property type="evidence" value="ECO:0007669"/>
    <property type="project" value="UniProtKB-SubCell"/>
</dbReference>
<feature type="region of interest" description="Disordered" evidence="8">
    <location>
        <begin position="303"/>
        <end position="355"/>
    </location>
</feature>
<proteinExistence type="inferred from homology"/>
<name>A0A9W6NMM3_9ACTN</name>
<keyword evidence="10" id="KW-1185">Reference proteome</keyword>
<dbReference type="HAMAP" id="MF_01147">
    <property type="entry name" value="Lgt"/>
    <property type="match status" value="1"/>
</dbReference>
<evidence type="ECO:0000256" key="3">
    <source>
        <dbReference type="ARBA" id="ARBA00022679"/>
    </source>
</evidence>
<dbReference type="AlphaFoldDB" id="A0A9W6NMM3"/>
<dbReference type="InterPro" id="IPR001640">
    <property type="entry name" value="Lgt"/>
</dbReference>
<feature type="compositionally biased region" description="Low complexity" evidence="8">
    <location>
        <begin position="308"/>
        <end position="334"/>
    </location>
</feature>
<reference evidence="9" key="1">
    <citation type="journal article" date="2014" name="Int. J. Syst. Evol. Microbiol.">
        <title>Complete genome sequence of Corynebacterium casei LMG S-19264T (=DSM 44701T), isolated from a smear-ripened cheese.</title>
        <authorList>
            <consortium name="US DOE Joint Genome Institute (JGI-PGF)"/>
            <person name="Walter F."/>
            <person name="Albersmeier A."/>
            <person name="Kalinowski J."/>
            <person name="Ruckert C."/>
        </authorList>
    </citation>
    <scope>NUCLEOTIDE SEQUENCE</scope>
    <source>
        <strain evidence="9">VKM Ac-1321</strain>
    </source>
</reference>